<dbReference type="AlphaFoldDB" id="A0A2V3UAX5"/>
<keyword evidence="3" id="KW-1185">Reference proteome</keyword>
<reference evidence="2 3" key="1">
    <citation type="submission" date="2018-05" db="EMBL/GenBank/DDBJ databases">
        <title>Genomic Encyclopedia of Type Strains, Phase IV (KMG-IV): sequencing the most valuable type-strain genomes for metagenomic binning, comparative biology and taxonomic classification.</title>
        <authorList>
            <person name="Goeker M."/>
        </authorList>
    </citation>
    <scope>NUCLEOTIDE SEQUENCE [LARGE SCALE GENOMIC DNA]</scope>
    <source>
        <strain evidence="2 3">DSM 6462</strain>
    </source>
</reference>
<evidence type="ECO:0000313" key="2">
    <source>
        <dbReference type="EMBL" id="PXW61579.1"/>
    </source>
</evidence>
<dbReference type="Gene3D" id="3.40.630.30">
    <property type="match status" value="1"/>
</dbReference>
<gene>
    <name evidence="2" type="ORF">C7450_10395</name>
</gene>
<dbReference type="GO" id="GO:0016747">
    <property type="term" value="F:acyltransferase activity, transferring groups other than amino-acyl groups"/>
    <property type="evidence" value="ECO:0007669"/>
    <property type="project" value="InterPro"/>
</dbReference>
<dbReference type="Proteomes" id="UP000248021">
    <property type="component" value="Unassembled WGS sequence"/>
</dbReference>
<name>A0A2V3UAX5_9HYPH</name>
<dbReference type="Pfam" id="PF00583">
    <property type="entry name" value="Acetyltransf_1"/>
    <property type="match status" value="1"/>
</dbReference>
<dbReference type="InterPro" id="IPR000182">
    <property type="entry name" value="GNAT_dom"/>
</dbReference>
<dbReference type="InterPro" id="IPR052729">
    <property type="entry name" value="Acyl/Acetyltrans_Enzymes"/>
</dbReference>
<protein>
    <recommendedName>
        <fullName evidence="1">N-acetyltransferase domain-containing protein</fullName>
    </recommendedName>
</protein>
<dbReference type="Pfam" id="PF18014">
    <property type="entry name" value="Acetyltransf_18"/>
    <property type="match status" value="1"/>
</dbReference>
<dbReference type="OrthoDB" id="20916at2"/>
<organism evidence="2 3">
    <name type="scientific">Chelatococcus asaccharovorans</name>
    <dbReference type="NCBI Taxonomy" id="28210"/>
    <lineage>
        <taxon>Bacteria</taxon>
        <taxon>Pseudomonadati</taxon>
        <taxon>Pseudomonadota</taxon>
        <taxon>Alphaproteobacteria</taxon>
        <taxon>Hyphomicrobiales</taxon>
        <taxon>Chelatococcaceae</taxon>
        <taxon>Chelatococcus</taxon>
    </lineage>
</organism>
<proteinExistence type="predicted"/>
<dbReference type="PANTHER" id="PTHR47237:SF1">
    <property type="entry name" value="SLL0310 PROTEIN"/>
    <property type="match status" value="1"/>
</dbReference>
<dbReference type="PANTHER" id="PTHR47237">
    <property type="entry name" value="SLL0310 PROTEIN"/>
    <property type="match status" value="1"/>
</dbReference>
<dbReference type="SUPFAM" id="SSF55729">
    <property type="entry name" value="Acyl-CoA N-acyltransferases (Nat)"/>
    <property type="match status" value="1"/>
</dbReference>
<accession>A0A2V3UAX5</accession>
<dbReference type="EMBL" id="QJJK01000003">
    <property type="protein sequence ID" value="PXW61579.1"/>
    <property type="molecule type" value="Genomic_DNA"/>
</dbReference>
<dbReference type="PROSITE" id="PS51186">
    <property type="entry name" value="GNAT"/>
    <property type="match status" value="1"/>
</dbReference>
<dbReference type="InterPro" id="IPR016181">
    <property type="entry name" value="Acyl_CoA_acyltransferase"/>
</dbReference>
<dbReference type="RefSeq" id="WP_110373887.1">
    <property type="nucleotide sequence ID" value="NZ_JAHBRY010000001.1"/>
</dbReference>
<sequence length="277" mass="29740">MSECLVRRLTVIEVEQLIGWAHAEGWNPGLNDAAAFHATDAQGFIGAFVDGEMVAGISAVAYGTSYGFLGLYISRADMRGRGYGKAVWDEGMAYLDGRTIGLDGVDAQFDNYRRKGFAPAYRTIRFGGRLAGRPIDGGTLTAVTPALLPDVLTFDRRSFPEQRDGFLARWLAPPHLACVAAAHDAVTGYGVARRCRSGWKIGGLTAIDDRTAAALVQHLAVSVDGDIFIDVPAARQAFIGFLLNAGLRPGFETTRMYRGNPIPLAPALYGVTTLELG</sequence>
<feature type="domain" description="N-acetyltransferase" evidence="1">
    <location>
        <begin position="4"/>
        <end position="136"/>
    </location>
</feature>
<evidence type="ECO:0000259" key="1">
    <source>
        <dbReference type="PROSITE" id="PS51186"/>
    </source>
</evidence>
<dbReference type="Gene3D" id="3.40.630.90">
    <property type="match status" value="1"/>
</dbReference>
<comment type="caution">
    <text evidence="2">The sequence shown here is derived from an EMBL/GenBank/DDBJ whole genome shotgun (WGS) entry which is preliminary data.</text>
</comment>
<dbReference type="InterPro" id="IPR041496">
    <property type="entry name" value="YitH/HolE_GNAT"/>
</dbReference>
<evidence type="ECO:0000313" key="3">
    <source>
        <dbReference type="Proteomes" id="UP000248021"/>
    </source>
</evidence>